<accession>A0A699HLK6</accession>
<name>A0A699HLK6_TANCI</name>
<proteinExistence type="predicted"/>
<protein>
    <submittedName>
        <fullName evidence="2">Uncharacterized protein</fullName>
    </submittedName>
</protein>
<evidence type="ECO:0000256" key="1">
    <source>
        <dbReference type="SAM" id="MobiDB-lite"/>
    </source>
</evidence>
<reference evidence="2" key="1">
    <citation type="journal article" date="2019" name="Sci. Rep.">
        <title>Draft genome of Tanacetum cinerariifolium, the natural source of mosquito coil.</title>
        <authorList>
            <person name="Yamashiro T."/>
            <person name="Shiraishi A."/>
            <person name="Satake H."/>
            <person name="Nakayama K."/>
        </authorList>
    </citation>
    <scope>NUCLEOTIDE SEQUENCE</scope>
</reference>
<dbReference type="EMBL" id="BKCJ010159711">
    <property type="protein sequence ID" value="GEY20447.1"/>
    <property type="molecule type" value="Genomic_DNA"/>
</dbReference>
<sequence length="336" mass="38344">MFTMIKLVSRHQNIQQYSAILHIELMNEAIRNFESYKEYYAIASGAEPPKTKVSIRKKQSNSDTTMPPLTAKGKRLKTSANVDKPAKEKKPAKTSKAKGLTVLSKKSSEDNDDDEVNMSEHDEDVDDQSDYNDQNDDDDDDQNNDDDEQTNSDNDVQTPSYDEKTDDEDNDEDSHGMNVEGDEMDDEVEIKRMTLINYTKTSTAEFVCVISICFEHAQPKSRFSIQKIIKEQVKEQVKAQVVKILPKIEKTVNEQLEAKVLNRSSNSSKPSHDVAANLFELELKKILIEKMESNKSIHISNEQKNLYKALVDAYKCDKLILDTYGDTITLKRRQDC</sequence>
<feature type="compositionally biased region" description="Acidic residues" evidence="1">
    <location>
        <begin position="110"/>
        <end position="150"/>
    </location>
</feature>
<organism evidence="2">
    <name type="scientific">Tanacetum cinerariifolium</name>
    <name type="common">Dalmatian daisy</name>
    <name type="synonym">Chrysanthemum cinerariifolium</name>
    <dbReference type="NCBI Taxonomy" id="118510"/>
    <lineage>
        <taxon>Eukaryota</taxon>
        <taxon>Viridiplantae</taxon>
        <taxon>Streptophyta</taxon>
        <taxon>Embryophyta</taxon>
        <taxon>Tracheophyta</taxon>
        <taxon>Spermatophyta</taxon>
        <taxon>Magnoliopsida</taxon>
        <taxon>eudicotyledons</taxon>
        <taxon>Gunneridae</taxon>
        <taxon>Pentapetalae</taxon>
        <taxon>asterids</taxon>
        <taxon>campanulids</taxon>
        <taxon>Asterales</taxon>
        <taxon>Asteraceae</taxon>
        <taxon>Asteroideae</taxon>
        <taxon>Anthemideae</taxon>
        <taxon>Anthemidinae</taxon>
        <taxon>Tanacetum</taxon>
    </lineage>
</organism>
<feature type="region of interest" description="Disordered" evidence="1">
    <location>
        <begin position="47"/>
        <end position="186"/>
    </location>
</feature>
<dbReference type="AlphaFoldDB" id="A0A699HLK6"/>
<evidence type="ECO:0000313" key="2">
    <source>
        <dbReference type="EMBL" id="GEY20447.1"/>
    </source>
</evidence>
<comment type="caution">
    <text evidence="2">The sequence shown here is derived from an EMBL/GenBank/DDBJ whole genome shotgun (WGS) entry which is preliminary data.</text>
</comment>
<gene>
    <name evidence="2" type="ORF">Tci_392421</name>
</gene>